<dbReference type="InterPro" id="IPR036390">
    <property type="entry name" value="WH_DNA-bd_sf"/>
</dbReference>
<gene>
    <name evidence="3" type="ORF">FY550_14695</name>
</gene>
<feature type="compositionally biased region" description="Basic and acidic residues" evidence="1">
    <location>
        <begin position="137"/>
        <end position="149"/>
    </location>
</feature>
<feature type="region of interest" description="Disordered" evidence="1">
    <location>
        <begin position="137"/>
        <end position="167"/>
    </location>
</feature>
<dbReference type="InterPro" id="IPR053843">
    <property type="entry name" value="DnaD_N"/>
</dbReference>
<dbReference type="Pfam" id="PF21984">
    <property type="entry name" value="DnaD_N"/>
    <property type="match status" value="1"/>
</dbReference>
<dbReference type="AlphaFoldDB" id="A0A5C1A083"/>
<dbReference type="Gene3D" id="1.10.10.10">
    <property type="entry name" value="Winged helix-like DNA-binding domain superfamily/Winged helix DNA-binding domain"/>
    <property type="match status" value="1"/>
</dbReference>
<name>A0A5C1A083_9GAMM</name>
<evidence type="ECO:0000313" key="3">
    <source>
        <dbReference type="EMBL" id="QEL12262.1"/>
    </source>
</evidence>
<evidence type="ECO:0000259" key="2">
    <source>
        <dbReference type="Pfam" id="PF21984"/>
    </source>
</evidence>
<organism evidence="3 4">
    <name type="scientific">Kushneria phosphatilytica</name>
    <dbReference type="NCBI Taxonomy" id="657387"/>
    <lineage>
        <taxon>Bacteria</taxon>
        <taxon>Pseudomonadati</taxon>
        <taxon>Pseudomonadota</taxon>
        <taxon>Gammaproteobacteria</taxon>
        <taxon>Oceanospirillales</taxon>
        <taxon>Halomonadaceae</taxon>
        <taxon>Kushneria</taxon>
    </lineage>
</organism>
<protein>
    <submittedName>
        <fullName evidence="3">Helix-turn-helix domain-containing protein</fullName>
    </submittedName>
</protein>
<dbReference type="SUPFAM" id="SSF46785">
    <property type="entry name" value="Winged helix' DNA-binding domain"/>
    <property type="match status" value="1"/>
</dbReference>
<accession>A0A5C1A083</accession>
<sequence>MSDLKTASPAEAAASRESAGALEAKWGKDIVAAGWTAVPNILLQRQQTLGLTPTDLNILLQLLMYWWQDGKHPYPSKKKIAESIGVSTSTVQRRIRVMEAIGFLERRYRRQEADRNLTNEYDLTPLVEYLMPHAAHEVSERQKARERRNIRQTRVAKLPSNSDVSGN</sequence>
<feature type="domain" description="DnaD N-terminal" evidence="2">
    <location>
        <begin position="38"/>
        <end position="137"/>
    </location>
</feature>
<keyword evidence="4" id="KW-1185">Reference proteome</keyword>
<proteinExistence type="predicted"/>
<dbReference type="OrthoDB" id="9131804at2"/>
<evidence type="ECO:0000313" key="4">
    <source>
        <dbReference type="Proteomes" id="UP000322553"/>
    </source>
</evidence>
<dbReference type="RefSeq" id="WP_084388076.1">
    <property type="nucleotide sequence ID" value="NZ_CP043420.1"/>
</dbReference>
<dbReference type="KEGG" id="kuy:FY550_14695"/>
<reference evidence="3 4" key="1">
    <citation type="submission" date="2019-08" db="EMBL/GenBank/DDBJ databases">
        <title>Complete genome sequence of Kushneria sp. YCWA18, a halophilic phosphate-solubilizing bacterium isolated from Daqiao saltern in China.</title>
        <authorList>
            <person name="Du G.-X."/>
            <person name="Qu L.-Y."/>
        </authorList>
    </citation>
    <scope>NUCLEOTIDE SEQUENCE [LARGE SCALE GENOMIC DNA]</scope>
    <source>
        <strain evidence="3 4">YCWA18</strain>
    </source>
</reference>
<evidence type="ECO:0000256" key="1">
    <source>
        <dbReference type="SAM" id="MobiDB-lite"/>
    </source>
</evidence>
<dbReference type="EMBL" id="CP043420">
    <property type="protein sequence ID" value="QEL12262.1"/>
    <property type="molecule type" value="Genomic_DNA"/>
</dbReference>
<dbReference type="InterPro" id="IPR036388">
    <property type="entry name" value="WH-like_DNA-bd_sf"/>
</dbReference>
<dbReference type="Proteomes" id="UP000322553">
    <property type="component" value="Chromosome"/>
</dbReference>